<comment type="caution">
    <text evidence="2">The sequence shown here is derived from an EMBL/GenBank/DDBJ whole genome shotgun (WGS) entry which is preliminary data.</text>
</comment>
<evidence type="ECO:0000256" key="1">
    <source>
        <dbReference type="SAM" id="Phobius"/>
    </source>
</evidence>
<name>A0A3R9NIK1_9BACT</name>
<dbReference type="EMBL" id="RWIT01000006">
    <property type="protein sequence ID" value="RSK47989.1"/>
    <property type="molecule type" value="Genomic_DNA"/>
</dbReference>
<keyword evidence="1" id="KW-0472">Membrane</keyword>
<keyword evidence="3" id="KW-1185">Reference proteome</keyword>
<proteinExistence type="predicted"/>
<dbReference type="Proteomes" id="UP000273500">
    <property type="component" value="Unassembled WGS sequence"/>
</dbReference>
<dbReference type="AlphaFoldDB" id="A0A3R9NIK1"/>
<evidence type="ECO:0000313" key="3">
    <source>
        <dbReference type="Proteomes" id="UP000273500"/>
    </source>
</evidence>
<keyword evidence="1" id="KW-0812">Transmembrane</keyword>
<protein>
    <submittedName>
        <fullName evidence="2">DUF2939 domain-containing protein</fullName>
    </submittedName>
</protein>
<feature type="transmembrane region" description="Helical" evidence="1">
    <location>
        <begin position="59"/>
        <end position="76"/>
    </location>
</feature>
<keyword evidence="1" id="KW-1133">Transmembrane helix</keyword>
<organism evidence="2 3">
    <name type="scientific">Hymenobacter rigui</name>
    <dbReference type="NCBI Taxonomy" id="334424"/>
    <lineage>
        <taxon>Bacteria</taxon>
        <taxon>Pseudomonadati</taxon>
        <taxon>Bacteroidota</taxon>
        <taxon>Cytophagia</taxon>
        <taxon>Cytophagales</taxon>
        <taxon>Hymenobacteraceae</taxon>
        <taxon>Hymenobacter</taxon>
    </lineage>
</organism>
<evidence type="ECO:0000313" key="2">
    <source>
        <dbReference type="EMBL" id="RSK47989.1"/>
    </source>
</evidence>
<accession>A0A3R9NIK1</accession>
<reference evidence="2 3" key="1">
    <citation type="submission" date="2018-12" db="EMBL/GenBank/DDBJ databases">
        <authorList>
            <person name="Feng G."/>
            <person name="Zhu H."/>
        </authorList>
    </citation>
    <scope>NUCLEOTIDE SEQUENCE [LARGE SCALE GENOMIC DNA]</scope>
    <source>
        <strain evidence="2 3">KCTC 12533</strain>
    </source>
</reference>
<gene>
    <name evidence="2" type="ORF">EI291_12915</name>
</gene>
<sequence length="261" mass="28787">MCFRVRGLCSPDGREFPGYKGRVLDLQAWALDKRGTHHIFTARYAIAQLFTHSIRMKRIVLLIALLALAGGGYLYYRHLSTGPEYSLMQAYKAVTDHDAAAFERYVDVSSVTGSLVDQVAAQSSALGVLNPGGFAMKGALRLLKPQLAQAARQEVKRYVETGSPQAAAEAADKRPMNVSILGLADKVVGKGSTFKGVKYSREEGEQAFIGLEFTQPRYDTTVVVEVKMQDRGDHWQATEISNTGDILKHVARMEKQHLLGR</sequence>
<dbReference type="OrthoDB" id="892694at2"/>